<accession>A0ABX6T2S0</accession>
<evidence type="ECO:0000313" key="2">
    <source>
        <dbReference type="EMBL" id="QNP43724.1"/>
    </source>
</evidence>
<sequence>MKTKLLVAAAGCAASIQPAGPVFAQPQNSHTYMEQSYKYGRYPYANYGYNQYGGQARAIDQCARAVEGRLNGYNYNWYQGQNYNRYRRYGRVEGITRVERKSYGFRVLGVASSGWSGYQGWNRPGYGTYGYHAGVDLKWVCKVQPNGRIKEVDVAKRPYNWRGY</sequence>
<dbReference type="Proteomes" id="UP000516134">
    <property type="component" value="Chromosome"/>
</dbReference>
<evidence type="ECO:0008006" key="4">
    <source>
        <dbReference type="Google" id="ProtNLM"/>
    </source>
</evidence>
<evidence type="ECO:0000313" key="3">
    <source>
        <dbReference type="Proteomes" id="UP000516134"/>
    </source>
</evidence>
<organism evidence="2 3">
    <name type="scientific">Sphingomonas daechungensis</name>
    <dbReference type="NCBI Taxonomy" id="1176646"/>
    <lineage>
        <taxon>Bacteria</taxon>
        <taxon>Pseudomonadati</taxon>
        <taxon>Pseudomonadota</taxon>
        <taxon>Alphaproteobacteria</taxon>
        <taxon>Sphingomonadales</taxon>
        <taxon>Sphingomonadaceae</taxon>
        <taxon>Sphingomonas</taxon>
    </lineage>
</organism>
<protein>
    <recommendedName>
        <fullName evidence="4">YXWGXW repeat-containing protein</fullName>
    </recommendedName>
</protein>
<evidence type="ECO:0000256" key="1">
    <source>
        <dbReference type="SAM" id="SignalP"/>
    </source>
</evidence>
<name>A0ABX6T2S0_9SPHN</name>
<keyword evidence="3" id="KW-1185">Reference proteome</keyword>
<proteinExistence type="predicted"/>
<reference evidence="2 3" key="1">
    <citation type="submission" date="2020-08" db="EMBL/GenBank/DDBJ databases">
        <title>Genome sequence of Sphingomonas daechungensis KACC 18115T.</title>
        <authorList>
            <person name="Hyun D.-W."/>
            <person name="Bae J.-W."/>
        </authorList>
    </citation>
    <scope>NUCLEOTIDE SEQUENCE [LARGE SCALE GENOMIC DNA]</scope>
    <source>
        <strain evidence="2 3">KACC 18115</strain>
    </source>
</reference>
<gene>
    <name evidence="2" type="ORF">H9L15_03355</name>
</gene>
<keyword evidence="1" id="KW-0732">Signal</keyword>
<dbReference type="RefSeq" id="WP_187715149.1">
    <property type="nucleotide sequence ID" value="NZ_BAABJC010000001.1"/>
</dbReference>
<dbReference type="EMBL" id="CP060780">
    <property type="protein sequence ID" value="QNP43724.1"/>
    <property type="molecule type" value="Genomic_DNA"/>
</dbReference>
<feature type="chain" id="PRO_5045108250" description="YXWGXW repeat-containing protein" evidence="1">
    <location>
        <begin position="25"/>
        <end position="164"/>
    </location>
</feature>
<feature type="signal peptide" evidence="1">
    <location>
        <begin position="1"/>
        <end position="24"/>
    </location>
</feature>